<evidence type="ECO:0000313" key="8">
    <source>
        <dbReference type="Proteomes" id="UP001642409"/>
    </source>
</evidence>
<evidence type="ECO:0000256" key="3">
    <source>
        <dbReference type="SAM" id="Coils"/>
    </source>
</evidence>
<evidence type="ECO:0000256" key="1">
    <source>
        <dbReference type="ARBA" id="ARBA00022443"/>
    </source>
</evidence>
<feature type="compositionally biased region" description="Acidic residues" evidence="4">
    <location>
        <begin position="73"/>
        <end position="83"/>
    </location>
</feature>
<dbReference type="AlphaFoldDB" id="A0AA86RHD5"/>
<evidence type="ECO:0000313" key="6">
    <source>
        <dbReference type="EMBL" id="CAI9974813.1"/>
    </source>
</evidence>
<dbReference type="SUPFAM" id="SSF50044">
    <property type="entry name" value="SH3-domain"/>
    <property type="match status" value="1"/>
</dbReference>
<dbReference type="Gene3D" id="2.30.30.40">
    <property type="entry name" value="SH3 Domains"/>
    <property type="match status" value="1"/>
</dbReference>
<comment type="caution">
    <text evidence="6">The sequence shown here is derived from an EMBL/GenBank/DDBJ whole genome shotgun (WGS) entry which is preliminary data.</text>
</comment>
<gene>
    <name evidence="7" type="ORF">HINF_LOCUS37967</name>
    <name evidence="6" type="ORF">HINF_LOCUS62458</name>
</gene>
<feature type="domain" description="SH3" evidence="5">
    <location>
        <begin position="2"/>
        <end position="63"/>
    </location>
</feature>
<reference evidence="7 8" key="2">
    <citation type="submission" date="2024-07" db="EMBL/GenBank/DDBJ databases">
        <authorList>
            <person name="Akdeniz Z."/>
        </authorList>
    </citation>
    <scope>NUCLEOTIDE SEQUENCE [LARGE SCALE GENOMIC DNA]</scope>
</reference>
<evidence type="ECO:0000256" key="2">
    <source>
        <dbReference type="PROSITE-ProRule" id="PRU00192"/>
    </source>
</evidence>
<name>A0AA86RHD5_9EUKA</name>
<organism evidence="6">
    <name type="scientific">Hexamita inflata</name>
    <dbReference type="NCBI Taxonomy" id="28002"/>
    <lineage>
        <taxon>Eukaryota</taxon>
        <taxon>Metamonada</taxon>
        <taxon>Diplomonadida</taxon>
        <taxon>Hexamitidae</taxon>
        <taxon>Hexamitinae</taxon>
        <taxon>Hexamita</taxon>
    </lineage>
</organism>
<proteinExistence type="predicted"/>
<keyword evidence="8" id="KW-1185">Reference proteome</keyword>
<reference evidence="6" key="1">
    <citation type="submission" date="2023-06" db="EMBL/GenBank/DDBJ databases">
        <authorList>
            <person name="Kurt Z."/>
        </authorList>
    </citation>
    <scope>NUCLEOTIDE SEQUENCE</scope>
</reference>
<dbReference type="Pfam" id="PF00018">
    <property type="entry name" value="SH3_1"/>
    <property type="match status" value="1"/>
</dbReference>
<dbReference type="PROSITE" id="PS50002">
    <property type="entry name" value="SH3"/>
    <property type="match status" value="1"/>
</dbReference>
<feature type="compositionally biased region" description="Low complexity" evidence="4">
    <location>
        <begin position="90"/>
        <end position="99"/>
    </location>
</feature>
<sequence length="327" mass="36611">MSIIQYRKALKAYAKQRPDMIDLAVGDVLEVLQNAANGWSKGRNTRTNASGWFPFAMTQEIPKPGAAAKAEESSEYYESESEEEAKPTPKQATAVQKQPVAAVAPSPKVVQKPQGAVSDLVPNAAGMWQIKQLVKEIDNIQKLYIDINQQIDQFKQTITPVVNLKLAKSVETDKLIAENDQLKAKILELDLKLMQQRANTEAAQLKTTKTANQLKLLDQENQNLQKFEADKKQLAQQCNEKIIEKDKTFKQLQLIFANTGLCGEVDWRPAAAESASNRQENKKIISDEVQKLTSNYAVGDFAVKKRKSAKNRQSLQVRLEQVRSLFG</sequence>
<dbReference type="EMBL" id="CAXDID020000143">
    <property type="protein sequence ID" value="CAL6039673.1"/>
    <property type="molecule type" value="Genomic_DNA"/>
</dbReference>
<keyword evidence="3" id="KW-0175">Coiled coil</keyword>
<evidence type="ECO:0000313" key="7">
    <source>
        <dbReference type="EMBL" id="CAL6039673.1"/>
    </source>
</evidence>
<dbReference type="Proteomes" id="UP001642409">
    <property type="component" value="Unassembled WGS sequence"/>
</dbReference>
<keyword evidence="1 2" id="KW-0728">SH3 domain</keyword>
<accession>A0AA86RHD5</accession>
<dbReference type="EMBL" id="CATOUU010001155">
    <property type="protein sequence ID" value="CAI9974813.1"/>
    <property type="molecule type" value="Genomic_DNA"/>
</dbReference>
<feature type="region of interest" description="Disordered" evidence="4">
    <location>
        <begin position="64"/>
        <end position="99"/>
    </location>
</feature>
<dbReference type="InterPro" id="IPR036028">
    <property type="entry name" value="SH3-like_dom_sf"/>
</dbReference>
<evidence type="ECO:0000259" key="5">
    <source>
        <dbReference type="PROSITE" id="PS50002"/>
    </source>
</evidence>
<dbReference type="SMART" id="SM00326">
    <property type="entry name" value="SH3"/>
    <property type="match status" value="1"/>
</dbReference>
<feature type="coiled-coil region" evidence="3">
    <location>
        <begin position="130"/>
        <end position="244"/>
    </location>
</feature>
<dbReference type="InterPro" id="IPR001452">
    <property type="entry name" value="SH3_domain"/>
</dbReference>
<protein>
    <submittedName>
        <fullName evidence="6">SH3 domain-containing protein</fullName>
    </submittedName>
    <submittedName>
        <fullName evidence="7">SH3_domain-containing protein</fullName>
    </submittedName>
</protein>
<evidence type="ECO:0000256" key="4">
    <source>
        <dbReference type="SAM" id="MobiDB-lite"/>
    </source>
</evidence>